<dbReference type="Proteomes" id="UP000076532">
    <property type="component" value="Unassembled WGS sequence"/>
</dbReference>
<accession>A0A166VGP0</accession>
<feature type="compositionally biased region" description="Polar residues" evidence="1">
    <location>
        <begin position="110"/>
        <end position="121"/>
    </location>
</feature>
<proteinExistence type="predicted"/>
<dbReference type="STRING" id="436010.A0A166VGP0"/>
<feature type="compositionally biased region" description="Low complexity" evidence="1">
    <location>
        <begin position="18"/>
        <end position="29"/>
    </location>
</feature>
<evidence type="ECO:0000256" key="1">
    <source>
        <dbReference type="SAM" id="MobiDB-lite"/>
    </source>
</evidence>
<organism evidence="2 3">
    <name type="scientific">Athelia psychrophila</name>
    <dbReference type="NCBI Taxonomy" id="1759441"/>
    <lineage>
        <taxon>Eukaryota</taxon>
        <taxon>Fungi</taxon>
        <taxon>Dikarya</taxon>
        <taxon>Basidiomycota</taxon>
        <taxon>Agaricomycotina</taxon>
        <taxon>Agaricomycetes</taxon>
        <taxon>Agaricomycetidae</taxon>
        <taxon>Atheliales</taxon>
        <taxon>Atheliaceae</taxon>
        <taxon>Athelia</taxon>
    </lineage>
</organism>
<feature type="compositionally biased region" description="Polar residues" evidence="1">
    <location>
        <begin position="30"/>
        <end position="60"/>
    </location>
</feature>
<sequence>MSQFGGSSGYPIIAGAAMGASARSAGTTSPSNYPSSEEQHNNMPTSLTHQPLSSVSSGSNYAPYGGLPPGAGRTMSPAPGQLLYDNNPMSAKEQEAQASRYGSRNRLALASQTDEQSNPRTSLGRGHSGQGSIGSGNVVVHQDGGRMQVPHNDHEPPSEIPPTYDSIPADDRA</sequence>
<gene>
    <name evidence="2" type="ORF">FIBSPDRAFT_944218</name>
</gene>
<evidence type="ECO:0000313" key="2">
    <source>
        <dbReference type="EMBL" id="KZP32709.1"/>
    </source>
</evidence>
<feature type="region of interest" description="Disordered" evidence="1">
    <location>
        <begin position="18"/>
        <end position="173"/>
    </location>
</feature>
<reference evidence="2 3" key="1">
    <citation type="journal article" date="2016" name="Mol. Biol. Evol.">
        <title>Comparative Genomics of Early-Diverging Mushroom-Forming Fungi Provides Insights into the Origins of Lignocellulose Decay Capabilities.</title>
        <authorList>
            <person name="Nagy L.G."/>
            <person name="Riley R."/>
            <person name="Tritt A."/>
            <person name="Adam C."/>
            <person name="Daum C."/>
            <person name="Floudas D."/>
            <person name="Sun H."/>
            <person name="Yadav J.S."/>
            <person name="Pangilinan J."/>
            <person name="Larsson K.H."/>
            <person name="Matsuura K."/>
            <person name="Barry K."/>
            <person name="Labutti K."/>
            <person name="Kuo R."/>
            <person name="Ohm R.A."/>
            <person name="Bhattacharya S.S."/>
            <person name="Shirouzu T."/>
            <person name="Yoshinaga Y."/>
            <person name="Martin F.M."/>
            <person name="Grigoriev I.V."/>
            <person name="Hibbett D.S."/>
        </authorList>
    </citation>
    <scope>NUCLEOTIDE SEQUENCE [LARGE SCALE GENOMIC DNA]</scope>
    <source>
        <strain evidence="2 3">CBS 109695</strain>
    </source>
</reference>
<evidence type="ECO:0000313" key="3">
    <source>
        <dbReference type="Proteomes" id="UP000076532"/>
    </source>
</evidence>
<dbReference type="EMBL" id="KV417485">
    <property type="protein sequence ID" value="KZP32709.1"/>
    <property type="molecule type" value="Genomic_DNA"/>
</dbReference>
<name>A0A166VGP0_9AGAM</name>
<dbReference type="AlphaFoldDB" id="A0A166VGP0"/>
<keyword evidence="3" id="KW-1185">Reference proteome</keyword>
<dbReference type="OrthoDB" id="3263231at2759"/>
<protein>
    <submittedName>
        <fullName evidence="2">Uncharacterized protein</fullName>
    </submittedName>
</protein>